<dbReference type="EnsemblProtists" id="EOD38289">
    <property type="protein sequence ID" value="EOD38289"/>
    <property type="gene ID" value="EMIHUDRAFT_224653"/>
</dbReference>
<dbReference type="HOGENOM" id="CLU_951349_0_0_1"/>
<feature type="domain" description="C-type lectin" evidence="3">
    <location>
        <begin position="17"/>
        <end position="141"/>
    </location>
</feature>
<dbReference type="CDD" id="cd00037">
    <property type="entry name" value="CLECT"/>
    <property type="match status" value="1"/>
</dbReference>
<reference evidence="4" key="2">
    <citation type="submission" date="2024-10" db="UniProtKB">
        <authorList>
            <consortium name="EnsemblProtists"/>
        </authorList>
    </citation>
    <scope>IDENTIFICATION</scope>
</reference>
<dbReference type="GeneID" id="17283559"/>
<evidence type="ECO:0000313" key="4">
    <source>
        <dbReference type="EnsemblProtists" id="EOD38289"/>
    </source>
</evidence>
<protein>
    <recommendedName>
        <fullName evidence="3">C-type lectin domain-containing protein</fullName>
    </recommendedName>
</protein>
<evidence type="ECO:0000259" key="3">
    <source>
        <dbReference type="PROSITE" id="PS50041"/>
    </source>
</evidence>
<dbReference type="STRING" id="2903.R1FXN1"/>
<dbReference type="PROSITE" id="PS00615">
    <property type="entry name" value="C_TYPE_LECTIN_1"/>
    <property type="match status" value="1"/>
</dbReference>
<dbReference type="AlphaFoldDB" id="A0A0D3KRA4"/>
<feature type="region of interest" description="Disordered" evidence="2">
    <location>
        <begin position="184"/>
        <end position="259"/>
    </location>
</feature>
<dbReference type="InterPro" id="IPR018378">
    <property type="entry name" value="C-type_lectin_CS"/>
</dbReference>
<dbReference type="PaxDb" id="2903-EOD38289"/>
<dbReference type="RefSeq" id="XP_005790718.1">
    <property type="nucleotide sequence ID" value="XM_005790661.1"/>
</dbReference>
<dbReference type="PANTHER" id="PTHR22803">
    <property type="entry name" value="MANNOSE, PHOSPHOLIPASE, LECTIN RECEPTOR RELATED"/>
    <property type="match status" value="1"/>
</dbReference>
<evidence type="ECO:0000256" key="2">
    <source>
        <dbReference type="SAM" id="MobiDB-lite"/>
    </source>
</evidence>
<dbReference type="eggNOG" id="KOG4297">
    <property type="taxonomic scope" value="Eukaryota"/>
</dbReference>
<dbReference type="PROSITE" id="PS50041">
    <property type="entry name" value="C_TYPE_LECTIN_2"/>
    <property type="match status" value="1"/>
</dbReference>
<dbReference type="InterPro" id="IPR016186">
    <property type="entry name" value="C-type_lectin-like/link_sf"/>
</dbReference>
<keyword evidence="1" id="KW-1015">Disulfide bond</keyword>
<dbReference type="InterPro" id="IPR050111">
    <property type="entry name" value="C-type_lectin/snaclec_domain"/>
</dbReference>
<sequence>MRRAVQAPPPSPAPALFHGLEYIREPKAWRDALKHCDMLGGSLVAITSQERNWEVHGLIEGDTWIGASDVAAEGRWVWPDGSPVTLLSLQMEGPSILFSGWEEGKPNNNEDPDLEHDCGQMRLSGRWDDTDCDMEHPFICDMGEPPPTTLDLLTRKQARLAPCALSSPEYSRYLAKISREDLQRLTPTRAPTRTGADDLSAPGLSPIEETSERPYTPTNDGTNDGTGEARACGAAPPSRGEPDDAEEGGAAPDGYGGVEDLRDRVRAHLQRCSGLSPSRAHGIAGSVATYASI</sequence>
<name>A0A0D3KRA4_EMIH1</name>
<dbReference type="Proteomes" id="UP000013827">
    <property type="component" value="Unassembled WGS sequence"/>
</dbReference>
<proteinExistence type="predicted"/>
<accession>A0A0D3KRA4</accession>
<evidence type="ECO:0000256" key="1">
    <source>
        <dbReference type="ARBA" id="ARBA00023157"/>
    </source>
</evidence>
<dbReference type="Pfam" id="PF00059">
    <property type="entry name" value="Lectin_C"/>
    <property type="match status" value="1"/>
</dbReference>
<organism evidence="4 5">
    <name type="scientific">Emiliania huxleyi (strain CCMP1516)</name>
    <dbReference type="NCBI Taxonomy" id="280463"/>
    <lineage>
        <taxon>Eukaryota</taxon>
        <taxon>Haptista</taxon>
        <taxon>Haptophyta</taxon>
        <taxon>Prymnesiophyceae</taxon>
        <taxon>Isochrysidales</taxon>
        <taxon>Noelaerhabdaceae</taxon>
        <taxon>Emiliania</taxon>
    </lineage>
</organism>
<keyword evidence="5" id="KW-1185">Reference proteome</keyword>
<dbReference type="InterPro" id="IPR001304">
    <property type="entry name" value="C-type_lectin-like"/>
</dbReference>
<dbReference type="SUPFAM" id="SSF56436">
    <property type="entry name" value="C-type lectin-like"/>
    <property type="match status" value="1"/>
</dbReference>
<dbReference type="Gene3D" id="3.10.100.10">
    <property type="entry name" value="Mannose-Binding Protein A, subunit A"/>
    <property type="match status" value="1"/>
</dbReference>
<reference evidence="5" key="1">
    <citation type="journal article" date="2013" name="Nature">
        <title>Pan genome of the phytoplankton Emiliania underpins its global distribution.</title>
        <authorList>
            <person name="Read B.A."/>
            <person name="Kegel J."/>
            <person name="Klute M.J."/>
            <person name="Kuo A."/>
            <person name="Lefebvre S.C."/>
            <person name="Maumus F."/>
            <person name="Mayer C."/>
            <person name="Miller J."/>
            <person name="Monier A."/>
            <person name="Salamov A."/>
            <person name="Young J."/>
            <person name="Aguilar M."/>
            <person name="Claverie J.M."/>
            <person name="Frickenhaus S."/>
            <person name="Gonzalez K."/>
            <person name="Herman E.K."/>
            <person name="Lin Y.C."/>
            <person name="Napier J."/>
            <person name="Ogata H."/>
            <person name="Sarno A.F."/>
            <person name="Shmutz J."/>
            <person name="Schroeder D."/>
            <person name="de Vargas C."/>
            <person name="Verret F."/>
            <person name="von Dassow P."/>
            <person name="Valentin K."/>
            <person name="Van de Peer Y."/>
            <person name="Wheeler G."/>
            <person name="Dacks J.B."/>
            <person name="Delwiche C.F."/>
            <person name="Dyhrman S.T."/>
            <person name="Glockner G."/>
            <person name="John U."/>
            <person name="Richards T."/>
            <person name="Worden A.Z."/>
            <person name="Zhang X."/>
            <person name="Grigoriev I.V."/>
            <person name="Allen A.E."/>
            <person name="Bidle K."/>
            <person name="Borodovsky M."/>
            <person name="Bowler C."/>
            <person name="Brownlee C."/>
            <person name="Cock J.M."/>
            <person name="Elias M."/>
            <person name="Gladyshev V.N."/>
            <person name="Groth M."/>
            <person name="Guda C."/>
            <person name="Hadaegh A."/>
            <person name="Iglesias-Rodriguez M.D."/>
            <person name="Jenkins J."/>
            <person name="Jones B.M."/>
            <person name="Lawson T."/>
            <person name="Leese F."/>
            <person name="Lindquist E."/>
            <person name="Lobanov A."/>
            <person name="Lomsadze A."/>
            <person name="Malik S.B."/>
            <person name="Marsh M.E."/>
            <person name="Mackinder L."/>
            <person name="Mock T."/>
            <person name="Mueller-Roeber B."/>
            <person name="Pagarete A."/>
            <person name="Parker M."/>
            <person name="Probert I."/>
            <person name="Quesneville H."/>
            <person name="Raines C."/>
            <person name="Rensing S.A."/>
            <person name="Riano-Pachon D.M."/>
            <person name="Richier S."/>
            <person name="Rokitta S."/>
            <person name="Shiraiwa Y."/>
            <person name="Soanes D.M."/>
            <person name="van der Giezen M."/>
            <person name="Wahlund T.M."/>
            <person name="Williams B."/>
            <person name="Wilson W."/>
            <person name="Wolfe G."/>
            <person name="Wurch L.L."/>
        </authorList>
    </citation>
    <scope>NUCLEOTIDE SEQUENCE</scope>
</reference>
<dbReference type="InterPro" id="IPR016187">
    <property type="entry name" value="CTDL_fold"/>
</dbReference>
<dbReference type="KEGG" id="ehx:EMIHUDRAFT_224653"/>
<evidence type="ECO:0000313" key="5">
    <source>
        <dbReference type="Proteomes" id="UP000013827"/>
    </source>
</evidence>
<dbReference type="SMART" id="SM00034">
    <property type="entry name" value="CLECT"/>
    <property type="match status" value="1"/>
</dbReference>